<comment type="caution">
    <text evidence="2">The sequence shown here is derived from an EMBL/GenBank/DDBJ whole genome shotgun (WGS) entry which is preliminary data.</text>
</comment>
<name>A0AAD4SLF7_9MAGN</name>
<dbReference type="AlphaFoldDB" id="A0AAD4SLF7"/>
<feature type="region of interest" description="Disordered" evidence="1">
    <location>
        <begin position="1"/>
        <end position="20"/>
    </location>
</feature>
<reference evidence="2" key="1">
    <citation type="submission" date="2022-04" db="EMBL/GenBank/DDBJ databases">
        <title>A functionally conserved STORR gene fusion in Papaver species that diverged 16.8 million years ago.</title>
        <authorList>
            <person name="Catania T."/>
        </authorList>
    </citation>
    <scope>NUCLEOTIDE SEQUENCE</scope>
    <source>
        <strain evidence="2">S-188037</strain>
    </source>
</reference>
<dbReference type="EMBL" id="JAJJMB010009541">
    <property type="protein sequence ID" value="KAI3913130.1"/>
    <property type="molecule type" value="Genomic_DNA"/>
</dbReference>
<organism evidence="2 3">
    <name type="scientific">Papaver atlanticum</name>
    <dbReference type="NCBI Taxonomy" id="357466"/>
    <lineage>
        <taxon>Eukaryota</taxon>
        <taxon>Viridiplantae</taxon>
        <taxon>Streptophyta</taxon>
        <taxon>Embryophyta</taxon>
        <taxon>Tracheophyta</taxon>
        <taxon>Spermatophyta</taxon>
        <taxon>Magnoliopsida</taxon>
        <taxon>Ranunculales</taxon>
        <taxon>Papaveraceae</taxon>
        <taxon>Papaveroideae</taxon>
        <taxon>Papaver</taxon>
    </lineage>
</organism>
<sequence>MAYYLGREKKASAYTSSPKEDTFVSANGNDKGRTIHSVRNRFSILRISCLRYNEMLKDNNMDTEAANLAYAATFGCEFNFLEAYEVLYRCIC</sequence>
<accession>A0AAD4SLF7</accession>
<protein>
    <submittedName>
        <fullName evidence="2">Uncharacterized protein</fullName>
    </submittedName>
</protein>
<keyword evidence="3" id="KW-1185">Reference proteome</keyword>
<evidence type="ECO:0000313" key="2">
    <source>
        <dbReference type="EMBL" id="KAI3913130.1"/>
    </source>
</evidence>
<evidence type="ECO:0000256" key="1">
    <source>
        <dbReference type="SAM" id="MobiDB-lite"/>
    </source>
</evidence>
<evidence type="ECO:0000313" key="3">
    <source>
        <dbReference type="Proteomes" id="UP001202328"/>
    </source>
</evidence>
<gene>
    <name evidence="2" type="ORF">MKW98_007146</name>
</gene>
<dbReference type="Proteomes" id="UP001202328">
    <property type="component" value="Unassembled WGS sequence"/>
</dbReference>
<proteinExistence type="predicted"/>
<feature type="compositionally biased region" description="Basic and acidic residues" evidence="1">
    <location>
        <begin position="1"/>
        <end position="11"/>
    </location>
</feature>